<dbReference type="Proteomes" id="UP000316988">
    <property type="component" value="Unassembled WGS sequence"/>
</dbReference>
<dbReference type="FunFam" id="1.10.10.10:FF:000001">
    <property type="entry name" value="LysR family transcriptional regulator"/>
    <property type="match status" value="1"/>
</dbReference>
<dbReference type="SUPFAM" id="SSF46785">
    <property type="entry name" value="Winged helix' DNA-binding domain"/>
    <property type="match status" value="1"/>
</dbReference>
<proteinExistence type="inferred from homology"/>
<dbReference type="InterPro" id="IPR005119">
    <property type="entry name" value="LysR_subst-bd"/>
</dbReference>
<comment type="caution">
    <text evidence="7">The sequence shown here is derived from an EMBL/GenBank/DDBJ whole genome shotgun (WGS) entry which is preliminary data.</text>
</comment>
<dbReference type="AlphaFoldDB" id="A0A554SBF0"/>
<evidence type="ECO:0000256" key="3">
    <source>
        <dbReference type="ARBA" id="ARBA00023125"/>
    </source>
</evidence>
<dbReference type="EMBL" id="VLNT01000005">
    <property type="protein sequence ID" value="TSD63674.1"/>
    <property type="molecule type" value="Genomic_DNA"/>
</dbReference>
<keyword evidence="5" id="KW-0175">Coiled coil</keyword>
<dbReference type="GO" id="GO:0003677">
    <property type="term" value="F:DNA binding"/>
    <property type="evidence" value="ECO:0007669"/>
    <property type="project" value="UniProtKB-KW"/>
</dbReference>
<feature type="domain" description="HTH lysR-type" evidence="6">
    <location>
        <begin position="11"/>
        <end position="60"/>
    </location>
</feature>
<feature type="coiled-coil region" evidence="5">
    <location>
        <begin position="59"/>
        <end position="90"/>
    </location>
</feature>
<dbReference type="PANTHER" id="PTHR30346:SF29">
    <property type="entry name" value="LYSR SUBSTRATE-BINDING"/>
    <property type="match status" value="1"/>
</dbReference>
<accession>A0A554SBF0</accession>
<keyword evidence="4" id="KW-0804">Transcription</keyword>
<evidence type="ECO:0000313" key="7">
    <source>
        <dbReference type="EMBL" id="TSD63674.1"/>
    </source>
</evidence>
<dbReference type="GO" id="GO:0032993">
    <property type="term" value="C:protein-DNA complex"/>
    <property type="evidence" value="ECO:0007669"/>
    <property type="project" value="TreeGrafter"/>
</dbReference>
<evidence type="ECO:0000259" key="6">
    <source>
        <dbReference type="PROSITE" id="PS50931"/>
    </source>
</evidence>
<name>A0A554SBF0_9ACTN</name>
<comment type="similarity">
    <text evidence="1">Belongs to the LysR transcriptional regulatory family.</text>
</comment>
<dbReference type="GO" id="GO:0003700">
    <property type="term" value="F:DNA-binding transcription factor activity"/>
    <property type="evidence" value="ECO:0007669"/>
    <property type="project" value="InterPro"/>
</dbReference>
<dbReference type="Gene3D" id="3.40.190.10">
    <property type="entry name" value="Periplasmic binding protein-like II"/>
    <property type="match status" value="2"/>
</dbReference>
<evidence type="ECO:0000256" key="2">
    <source>
        <dbReference type="ARBA" id="ARBA00023015"/>
    </source>
</evidence>
<sequence>MRINASRLPFFLAIARNGGVLAAADALRVTPSAVSQQLSRLEAEVGQALVERTPRGVTLTAAGRELVELAENIEREINEAEQRIASTTQDPTGRVRLGSFQSFISSVLAPSIPRWREELYGVHLEITEASRGELLRDLRSADLDIIVIEYDSGDHAPPLGPGVREIPLLDDPWKLIAPAGTLAAMEIVELERLRVPWLRVESSAATAQAVRRVRTSLGQAEAAHTYTDYATALALVAAGEGMTLLPQLALQGALPEGVEVADVPGLGSRRLALRHRSGRRATSQAVTAGIDFLRDISATFQADPNTDISS</sequence>
<keyword evidence="8" id="KW-1185">Reference proteome</keyword>
<evidence type="ECO:0000256" key="1">
    <source>
        <dbReference type="ARBA" id="ARBA00009437"/>
    </source>
</evidence>
<dbReference type="Pfam" id="PF03466">
    <property type="entry name" value="LysR_substrate"/>
    <property type="match status" value="1"/>
</dbReference>
<dbReference type="InterPro" id="IPR036388">
    <property type="entry name" value="WH-like_DNA-bd_sf"/>
</dbReference>
<organism evidence="7 8">
    <name type="scientific">Aeromicrobium piscarium</name>
    <dbReference type="NCBI Taxonomy" id="2590901"/>
    <lineage>
        <taxon>Bacteria</taxon>
        <taxon>Bacillati</taxon>
        <taxon>Actinomycetota</taxon>
        <taxon>Actinomycetes</taxon>
        <taxon>Propionibacteriales</taxon>
        <taxon>Nocardioidaceae</taxon>
        <taxon>Aeromicrobium</taxon>
    </lineage>
</organism>
<gene>
    <name evidence="7" type="ORF">FNM00_08690</name>
</gene>
<keyword evidence="2" id="KW-0805">Transcription regulation</keyword>
<dbReference type="Pfam" id="PF00126">
    <property type="entry name" value="HTH_1"/>
    <property type="match status" value="1"/>
</dbReference>
<reference evidence="7 8" key="1">
    <citation type="submission" date="2019-07" db="EMBL/GenBank/DDBJ databases">
        <authorList>
            <person name="Zhao L.H."/>
        </authorList>
    </citation>
    <scope>NUCLEOTIDE SEQUENCE [LARGE SCALE GENOMIC DNA]</scope>
    <source>
        <strain evidence="7 8">Co35</strain>
    </source>
</reference>
<dbReference type="RefSeq" id="WP_143913042.1">
    <property type="nucleotide sequence ID" value="NZ_VLNT01000005.1"/>
</dbReference>
<protein>
    <submittedName>
        <fullName evidence="7">LysR family transcriptional regulator</fullName>
    </submittedName>
</protein>
<dbReference type="InterPro" id="IPR000847">
    <property type="entry name" value="LysR_HTH_N"/>
</dbReference>
<dbReference type="Gene3D" id="1.10.10.10">
    <property type="entry name" value="Winged helix-like DNA-binding domain superfamily/Winged helix DNA-binding domain"/>
    <property type="match status" value="1"/>
</dbReference>
<dbReference type="SUPFAM" id="SSF53850">
    <property type="entry name" value="Periplasmic binding protein-like II"/>
    <property type="match status" value="1"/>
</dbReference>
<evidence type="ECO:0000313" key="8">
    <source>
        <dbReference type="Proteomes" id="UP000316988"/>
    </source>
</evidence>
<dbReference type="PROSITE" id="PS50931">
    <property type="entry name" value="HTH_LYSR"/>
    <property type="match status" value="1"/>
</dbReference>
<evidence type="ECO:0000256" key="4">
    <source>
        <dbReference type="ARBA" id="ARBA00023163"/>
    </source>
</evidence>
<dbReference type="OrthoDB" id="4131546at2"/>
<dbReference type="InterPro" id="IPR036390">
    <property type="entry name" value="WH_DNA-bd_sf"/>
</dbReference>
<keyword evidence="3" id="KW-0238">DNA-binding</keyword>
<evidence type="ECO:0000256" key="5">
    <source>
        <dbReference type="SAM" id="Coils"/>
    </source>
</evidence>
<dbReference type="PANTHER" id="PTHR30346">
    <property type="entry name" value="TRANSCRIPTIONAL DUAL REGULATOR HCAR-RELATED"/>
    <property type="match status" value="1"/>
</dbReference>